<evidence type="ECO:0000259" key="13">
    <source>
        <dbReference type="PROSITE" id="PS51643"/>
    </source>
</evidence>
<evidence type="ECO:0000256" key="10">
    <source>
        <dbReference type="ARBA" id="ARBA00038437"/>
    </source>
</evidence>
<dbReference type="GO" id="GO:0003676">
    <property type="term" value="F:nucleic acid binding"/>
    <property type="evidence" value="ECO:0007669"/>
    <property type="project" value="InterPro"/>
</dbReference>
<keyword evidence="4" id="KW-0479">Metal-binding</keyword>
<dbReference type="GO" id="GO:0004518">
    <property type="term" value="F:nuclease activity"/>
    <property type="evidence" value="ECO:0007669"/>
    <property type="project" value="UniProtKB-KW"/>
</dbReference>
<dbReference type="PANTHER" id="PTHR47959:SF16">
    <property type="entry name" value="CRISPR-ASSOCIATED NUCLEASE_HELICASE CAS3-RELATED"/>
    <property type="match status" value="1"/>
</dbReference>
<dbReference type="GO" id="GO:0046872">
    <property type="term" value="F:metal ion binding"/>
    <property type="evidence" value="ECO:0007669"/>
    <property type="project" value="UniProtKB-KW"/>
</dbReference>
<evidence type="ECO:0000259" key="12">
    <source>
        <dbReference type="PROSITE" id="PS51194"/>
    </source>
</evidence>
<dbReference type="RefSeq" id="WP_129600121.1">
    <property type="nucleotide sequence ID" value="NZ_SBLB01000001.1"/>
</dbReference>
<accession>A0A4Q2UU23</accession>
<organism evidence="14 15">
    <name type="scientific">Spirosoma sordidisoli</name>
    <dbReference type="NCBI Taxonomy" id="2502893"/>
    <lineage>
        <taxon>Bacteria</taxon>
        <taxon>Pseudomonadati</taxon>
        <taxon>Bacteroidota</taxon>
        <taxon>Cytophagia</taxon>
        <taxon>Cytophagales</taxon>
        <taxon>Cytophagaceae</taxon>
        <taxon>Spirosoma</taxon>
    </lineage>
</organism>
<dbReference type="GO" id="GO:0005524">
    <property type="term" value="F:ATP binding"/>
    <property type="evidence" value="ECO:0007669"/>
    <property type="project" value="UniProtKB-KW"/>
</dbReference>
<evidence type="ECO:0000256" key="5">
    <source>
        <dbReference type="ARBA" id="ARBA00022741"/>
    </source>
</evidence>
<evidence type="ECO:0000256" key="8">
    <source>
        <dbReference type="ARBA" id="ARBA00022840"/>
    </source>
</evidence>
<feature type="domain" description="Helicase ATP-binding" evidence="11">
    <location>
        <begin position="254"/>
        <end position="448"/>
    </location>
</feature>
<sequence>MTKPYDEILAKSEPRLTLQEHVDDCLLIWERLQTIFPQISKLQLSYDFWRVLHLAIVCHDLGKGHIDFQKVLRGESNQWRKQRHELFSLPFIDGLEEDKPIRELIRLVVAGHHKDYEQLWLKYICDFYQSDDDAFGLPGADGRLDYEGEFRRNVREKLLIQLAADEYGVKLGKFSVRHPEQVVLSYQGQISKMNTSNPAYIELLLLFGGLKHCDHLGSARVKELLCISDEQFQFLDQKRINLRAKGADFYDHQLSCASVIGNLILTSPTGSGKTESAIIWLRQQMKHFGQGRVFYILPFTASINAMYERLGREMGQPYVGMLHGKLSDYLYDYFDDFQYSLSQKKEKIDELKDKFKTLVTPVKVVTPFQLLKHLFGLKGFEQGLFEMVGSYFIFDEIHAYSPDVFAQIKVLLQYAVKHLYVKVMVMTATMPTFLKKELEEAIGEFTEIKASDSLYSQFVRHRLQLQEGLLTENLSLIRKALNVGKKVLVVCNTVKNAQLVFNELREDCDNAVLLHSAFNGVDRTQHELALKRGEEDGSIKLLVGTQAIEVSLDIDYDLIFTEPAPIDALIQRFGRVNRKREKGESPVIVFRESNPTDRYIYPTEIVALTINAFEKIIAEKAGVIEEGKLQQYIDFVYPDWQPKQKEQFDLIYDRLSVSSEQLVPMYRSKLGEEDFYKQFDGIKVLPVILQEAYIQRLSQFDFIGAESLKVQVRKNKFAQLMRENDQNLQAQMYSIEKKDGSLLEIKYFILTKKYDPEFGLLYDQQEEWTDTSGFDFDS</sequence>
<evidence type="ECO:0000313" key="14">
    <source>
        <dbReference type="EMBL" id="RYC71335.1"/>
    </source>
</evidence>
<reference evidence="14 15" key="1">
    <citation type="submission" date="2019-01" db="EMBL/GenBank/DDBJ databases">
        <title>Spirosoma flava sp. nov., a propanil-degrading bacterium isolated from herbicide-contaminated soil.</title>
        <authorList>
            <person name="Zhang L."/>
            <person name="Jiang J.-D."/>
        </authorList>
    </citation>
    <scope>NUCLEOTIDE SEQUENCE [LARGE SCALE GENOMIC DNA]</scope>
    <source>
        <strain evidence="14 15">TY50</strain>
    </source>
</reference>
<keyword evidence="5" id="KW-0547">Nucleotide-binding</keyword>
<keyword evidence="6" id="KW-0378">Hydrolase</keyword>
<comment type="similarity">
    <text evidence="1">In the N-terminal section; belongs to the CRISPR-associated nuclease Cas3-HD family.</text>
</comment>
<comment type="caution">
    <text evidence="14">The sequence shown here is derived from an EMBL/GenBank/DDBJ whole genome shotgun (WGS) entry which is preliminary data.</text>
</comment>
<dbReference type="InterPro" id="IPR038257">
    <property type="entry name" value="CRISPR-assoc_Cas3_HD_sf"/>
</dbReference>
<evidence type="ECO:0000256" key="1">
    <source>
        <dbReference type="ARBA" id="ARBA00006847"/>
    </source>
</evidence>
<dbReference type="InterPro" id="IPR050079">
    <property type="entry name" value="DEAD_box_RNA_helicase"/>
</dbReference>
<proteinExistence type="inferred from homology"/>
<dbReference type="Pfam" id="PF00270">
    <property type="entry name" value="DEAD"/>
    <property type="match status" value="1"/>
</dbReference>
<comment type="similarity">
    <text evidence="2">In the central section; belongs to the CRISPR-associated helicase Cas3 family.</text>
</comment>
<evidence type="ECO:0000256" key="4">
    <source>
        <dbReference type="ARBA" id="ARBA00022723"/>
    </source>
</evidence>
<dbReference type="SMART" id="SM00490">
    <property type="entry name" value="HELICc"/>
    <property type="match status" value="1"/>
</dbReference>
<dbReference type="InterPro" id="IPR054712">
    <property type="entry name" value="Cas3-like_dom"/>
</dbReference>
<feature type="domain" description="Helicase C-terminal" evidence="12">
    <location>
        <begin position="475"/>
        <end position="621"/>
    </location>
</feature>
<evidence type="ECO:0000256" key="7">
    <source>
        <dbReference type="ARBA" id="ARBA00022806"/>
    </source>
</evidence>
<evidence type="ECO:0000256" key="2">
    <source>
        <dbReference type="ARBA" id="ARBA00009046"/>
    </source>
</evidence>
<dbReference type="GO" id="GO:0016787">
    <property type="term" value="F:hydrolase activity"/>
    <property type="evidence" value="ECO:0007669"/>
    <property type="project" value="UniProtKB-KW"/>
</dbReference>
<dbReference type="InterPro" id="IPR006474">
    <property type="entry name" value="Helicase_Cas3_CRISPR-ass_core"/>
</dbReference>
<evidence type="ECO:0000256" key="3">
    <source>
        <dbReference type="ARBA" id="ARBA00022722"/>
    </source>
</evidence>
<dbReference type="InterPro" id="IPR011545">
    <property type="entry name" value="DEAD/DEAH_box_helicase_dom"/>
</dbReference>
<keyword evidence="7" id="KW-0347">Helicase</keyword>
<dbReference type="SUPFAM" id="SSF52540">
    <property type="entry name" value="P-loop containing nucleoside triphosphate hydrolases"/>
    <property type="match status" value="1"/>
</dbReference>
<dbReference type="InterPro" id="IPR014001">
    <property type="entry name" value="Helicase_ATP-bd"/>
</dbReference>
<keyword evidence="9" id="KW-0051">Antiviral defense</keyword>
<gene>
    <name evidence="14" type="primary">cas3</name>
    <name evidence="14" type="ORF">EQG79_04110</name>
</gene>
<evidence type="ECO:0000256" key="6">
    <source>
        <dbReference type="ARBA" id="ARBA00022801"/>
    </source>
</evidence>
<dbReference type="NCBIfam" id="TIGR01596">
    <property type="entry name" value="cas3_HD"/>
    <property type="match status" value="1"/>
</dbReference>
<dbReference type="GO" id="GO:0003724">
    <property type="term" value="F:RNA helicase activity"/>
    <property type="evidence" value="ECO:0007669"/>
    <property type="project" value="TreeGrafter"/>
</dbReference>
<dbReference type="PROSITE" id="PS51194">
    <property type="entry name" value="HELICASE_CTER"/>
    <property type="match status" value="1"/>
</dbReference>
<dbReference type="PROSITE" id="PS51643">
    <property type="entry name" value="HD_CAS3"/>
    <property type="match status" value="1"/>
</dbReference>
<dbReference type="Proteomes" id="UP000290407">
    <property type="component" value="Unassembled WGS sequence"/>
</dbReference>
<dbReference type="SMART" id="SM00487">
    <property type="entry name" value="DEXDc"/>
    <property type="match status" value="1"/>
</dbReference>
<comment type="similarity">
    <text evidence="10">Belongs to the DEAD box helicase family.</text>
</comment>
<dbReference type="PROSITE" id="PS51192">
    <property type="entry name" value="HELICASE_ATP_BIND_1"/>
    <property type="match status" value="1"/>
</dbReference>
<evidence type="ECO:0000259" key="11">
    <source>
        <dbReference type="PROSITE" id="PS51192"/>
    </source>
</evidence>
<dbReference type="AlphaFoldDB" id="A0A4Q2UU23"/>
<dbReference type="EMBL" id="SBLB01000001">
    <property type="protein sequence ID" value="RYC71335.1"/>
    <property type="molecule type" value="Genomic_DNA"/>
</dbReference>
<dbReference type="InterPro" id="IPR006483">
    <property type="entry name" value="CRISPR-assoc_Cas3_HD"/>
</dbReference>
<dbReference type="PANTHER" id="PTHR47959">
    <property type="entry name" value="ATP-DEPENDENT RNA HELICASE RHLE-RELATED"/>
    <property type="match status" value="1"/>
</dbReference>
<evidence type="ECO:0000256" key="9">
    <source>
        <dbReference type="ARBA" id="ARBA00023118"/>
    </source>
</evidence>
<keyword evidence="8" id="KW-0067">ATP-binding</keyword>
<dbReference type="GO" id="GO:0005829">
    <property type="term" value="C:cytosol"/>
    <property type="evidence" value="ECO:0007669"/>
    <property type="project" value="TreeGrafter"/>
</dbReference>
<dbReference type="CDD" id="cd09641">
    <property type="entry name" value="Cas3''_I"/>
    <property type="match status" value="1"/>
</dbReference>
<evidence type="ECO:0000313" key="15">
    <source>
        <dbReference type="Proteomes" id="UP000290407"/>
    </source>
</evidence>
<dbReference type="Gene3D" id="1.10.3210.30">
    <property type="match status" value="1"/>
</dbReference>
<feature type="domain" description="HD Cas3-type" evidence="13">
    <location>
        <begin position="11"/>
        <end position="216"/>
    </location>
</feature>
<keyword evidence="3" id="KW-0540">Nuclease</keyword>
<dbReference type="InterPro" id="IPR027417">
    <property type="entry name" value="P-loop_NTPase"/>
</dbReference>
<dbReference type="GO" id="GO:0051607">
    <property type="term" value="P:defense response to virus"/>
    <property type="evidence" value="ECO:0007669"/>
    <property type="project" value="UniProtKB-KW"/>
</dbReference>
<protein>
    <submittedName>
        <fullName evidence="14">CRISPR-associated helicase Cas3</fullName>
    </submittedName>
</protein>
<dbReference type="Pfam" id="PF22590">
    <property type="entry name" value="Cas3-like_C_2"/>
    <property type="match status" value="1"/>
</dbReference>
<keyword evidence="15" id="KW-1185">Reference proteome</keyword>
<name>A0A4Q2UU23_9BACT</name>
<dbReference type="Gene3D" id="3.40.50.300">
    <property type="entry name" value="P-loop containing nucleotide triphosphate hydrolases"/>
    <property type="match status" value="2"/>
</dbReference>
<dbReference type="InterPro" id="IPR001650">
    <property type="entry name" value="Helicase_C-like"/>
</dbReference>
<dbReference type="NCBIfam" id="TIGR01587">
    <property type="entry name" value="cas3_core"/>
    <property type="match status" value="1"/>
</dbReference>